<dbReference type="SMART" id="SM00847">
    <property type="entry name" value="HA2"/>
    <property type="match status" value="1"/>
</dbReference>
<dbReference type="Pfam" id="PF13245">
    <property type="entry name" value="AAA_19"/>
    <property type="match status" value="1"/>
</dbReference>
<dbReference type="FunFam" id="3.40.50.300:FF:002125">
    <property type="entry name" value="ATP-dependent helicase HrpB"/>
    <property type="match status" value="1"/>
</dbReference>
<dbReference type="Pfam" id="PF04408">
    <property type="entry name" value="WHD_HA2"/>
    <property type="match status" value="1"/>
</dbReference>
<reference evidence="6" key="1">
    <citation type="submission" date="2025-08" db="UniProtKB">
        <authorList>
            <consortium name="RefSeq"/>
        </authorList>
    </citation>
    <scope>IDENTIFICATION</scope>
    <source>
        <tissue evidence="6">Sperm</tissue>
    </source>
</reference>
<feature type="compositionally biased region" description="Basic and acidic residues" evidence="3">
    <location>
        <begin position="1"/>
        <end position="14"/>
    </location>
</feature>
<dbReference type="GO" id="GO:0003723">
    <property type="term" value="F:RNA binding"/>
    <property type="evidence" value="ECO:0007669"/>
    <property type="project" value="TreeGrafter"/>
</dbReference>
<feature type="domain" description="Helicase ATP-binding" evidence="4">
    <location>
        <begin position="107"/>
        <end position="254"/>
    </location>
</feature>
<dbReference type="Proteomes" id="UP001318040">
    <property type="component" value="Chromosome 11"/>
</dbReference>
<feature type="region of interest" description="Disordered" evidence="3">
    <location>
        <begin position="808"/>
        <end position="846"/>
    </location>
</feature>
<dbReference type="GO" id="GO:0005524">
    <property type="term" value="F:ATP binding"/>
    <property type="evidence" value="ECO:0007669"/>
    <property type="project" value="UniProtKB-KW"/>
</dbReference>
<gene>
    <name evidence="6" type="primary">LOC116941312</name>
</gene>
<keyword evidence="5" id="KW-1185">Reference proteome</keyword>
<dbReference type="Gene3D" id="1.20.120.1080">
    <property type="match status" value="1"/>
</dbReference>
<organism evidence="5 6">
    <name type="scientific">Petromyzon marinus</name>
    <name type="common">Sea lamprey</name>
    <dbReference type="NCBI Taxonomy" id="7757"/>
    <lineage>
        <taxon>Eukaryota</taxon>
        <taxon>Metazoa</taxon>
        <taxon>Chordata</taxon>
        <taxon>Craniata</taxon>
        <taxon>Vertebrata</taxon>
        <taxon>Cyclostomata</taxon>
        <taxon>Hyperoartia</taxon>
        <taxon>Petromyzontiformes</taxon>
        <taxon>Petromyzontidae</taxon>
        <taxon>Petromyzon</taxon>
    </lineage>
</organism>
<dbReference type="CDD" id="cd18791">
    <property type="entry name" value="SF2_C_RHA"/>
    <property type="match status" value="1"/>
</dbReference>
<dbReference type="InterPro" id="IPR048333">
    <property type="entry name" value="HA2_WH"/>
</dbReference>
<evidence type="ECO:0000256" key="1">
    <source>
        <dbReference type="ARBA" id="ARBA00022741"/>
    </source>
</evidence>
<dbReference type="InterPro" id="IPR027417">
    <property type="entry name" value="P-loop_NTPase"/>
</dbReference>
<feature type="compositionally biased region" description="Basic and acidic residues" evidence="3">
    <location>
        <begin position="826"/>
        <end position="837"/>
    </location>
</feature>
<protein>
    <submittedName>
        <fullName evidence="6">ATP-dependent RNA helicase DQX1-like</fullName>
    </submittedName>
</protein>
<dbReference type="KEGG" id="pmrn:116941312"/>
<feature type="region of interest" description="Disordered" evidence="3">
    <location>
        <begin position="278"/>
        <end position="298"/>
    </location>
</feature>
<dbReference type="InterPro" id="IPR014001">
    <property type="entry name" value="Helicase_ATP-bd"/>
</dbReference>
<dbReference type="InterPro" id="IPR007502">
    <property type="entry name" value="Helicase-assoc_dom"/>
</dbReference>
<dbReference type="PANTHER" id="PTHR18934:SF108">
    <property type="entry name" value="ATP-DEPENDENT RNA HELICASE DQX1"/>
    <property type="match status" value="1"/>
</dbReference>
<dbReference type="PANTHER" id="PTHR18934">
    <property type="entry name" value="ATP-DEPENDENT RNA HELICASE"/>
    <property type="match status" value="1"/>
</dbReference>
<dbReference type="SUPFAM" id="SSF52540">
    <property type="entry name" value="P-loop containing nucleoside triphosphate hydrolases"/>
    <property type="match status" value="1"/>
</dbReference>
<dbReference type="InterPro" id="IPR011709">
    <property type="entry name" value="DEAD-box_helicase_OB_fold"/>
</dbReference>
<dbReference type="AlphaFoldDB" id="A0AAJ7SYR5"/>
<dbReference type="Pfam" id="PF21010">
    <property type="entry name" value="HA2_C"/>
    <property type="match status" value="1"/>
</dbReference>
<keyword evidence="2" id="KW-0067">ATP-binding</keyword>
<sequence length="846" mass="91099">MAECDQHLAQDKPAADNNADDDHDLPAGTAAVHVNGGGHHDGAEGAIDADEDLDLEIDNGDHEDLGCGSATAMESNPFDGLPFSSRYYALLKARRALPVWGAREMFRERIASYPVILVSGEPGVGKSTQIPQWCAEFALSRECEHGTVVCAQPHAMAATSLAVRVADEMDLNVGHEVGYSVPFEDCCTTDTILRFTTDEMLLRELTSDPQLDRYGAIVLDEVQERSLSTDVLMGLLRDVGRQRPGLRVVLVATPCAAEALHRYYGDVPWIRLDPPVPSSTSCSSADRSGGGGDDHACSAGEVVGQQGQLVYTGVETEQRDVVRAAVKLVLEIHRAAQPGDVLVFLPSDKDASTAYEQARREARQLSPALGELRLVPLLPGHPGGAGALYDAGGAAATAKGRGGGGGGGGGASGGGGFLGVRGRRRRVVLSSGIAESAFSFEGVRFVIDSGLETKNVYNPRIRADSQVVRPISRSQAEMRRKRAAGAGKCFRLYPESVFKEMPELPPPRVLESNLTRLVLLLKRLDIADMGQCDFVDRPAPEALMQALEDLDYLAALDNDGNLSEVGIIMSEIPLDPQLAKALLASCEFDCVTEMLTLAAMLTAGPCFTAPPAGAEAKAHAAHIRHFHTEGDHFTLINIYNAFKAANEDERWCQENHMSSVVLKQADAIRAELLDILQRIELPISAANFGSEHNTASIRMALLSGYFMQVARDVDGAGHYLMLTHKHVAQLHQLSCYRELAPGARPPAWVVYHAFTVSEDNCLNIATEISPDMMVQLAPQYYMSNLPASESRDILQEVVARLAVARNGAEGNAGLPDDEDVATGKARSRETGRGALEHQDEEMCVLQ</sequence>
<evidence type="ECO:0000313" key="6">
    <source>
        <dbReference type="RefSeq" id="XP_032808123.1"/>
    </source>
</evidence>
<name>A0AAJ7SYR5_PETMA</name>
<dbReference type="RefSeq" id="XP_032808123.1">
    <property type="nucleotide sequence ID" value="XM_032952232.1"/>
</dbReference>
<dbReference type="GO" id="GO:0005681">
    <property type="term" value="C:spliceosomal complex"/>
    <property type="evidence" value="ECO:0007669"/>
    <property type="project" value="TreeGrafter"/>
</dbReference>
<evidence type="ECO:0000259" key="4">
    <source>
        <dbReference type="PROSITE" id="PS51192"/>
    </source>
</evidence>
<proteinExistence type="predicted"/>
<dbReference type="PROSITE" id="PS51192">
    <property type="entry name" value="HELICASE_ATP_BIND_1"/>
    <property type="match status" value="1"/>
</dbReference>
<dbReference type="Pfam" id="PF07717">
    <property type="entry name" value="OB_NTP_bind"/>
    <property type="match status" value="1"/>
</dbReference>
<dbReference type="Gene3D" id="3.40.50.300">
    <property type="entry name" value="P-loop containing nucleotide triphosphate hydrolases"/>
    <property type="match status" value="2"/>
</dbReference>
<accession>A0AAJ7SYR5</accession>
<evidence type="ECO:0000256" key="2">
    <source>
        <dbReference type="ARBA" id="ARBA00022840"/>
    </source>
</evidence>
<keyword evidence="1" id="KW-0547">Nucleotide-binding</keyword>
<dbReference type="GO" id="GO:0004386">
    <property type="term" value="F:helicase activity"/>
    <property type="evidence" value="ECO:0007669"/>
    <property type="project" value="TreeGrafter"/>
</dbReference>
<evidence type="ECO:0000313" key="5">
    <source>
        <dbReference type="Proteomes" id="UP001318040"/>
    </source>
</evidence>
<feature type="region of interest" description="Disordered" evidence="3">
    <location>
        <begin position="1"/>
        <end position="45"/>
    </location>
</feature>
<dbReference type="GeneID" id="116941312"/>
<evidence type="ECO:0000256" key="3">
    <source>
        <dbReference type="SAM" id="MobiDB-lite"/>
    </source>
</evidence>
<dbReference type="SMART" id="SM00487">
    <property type="entry name" value="DEXDc"/>
    <property type="match status" value="1"/>
</dbReference>